<dbReference type="Gene3D" id="1.20.1280.290">
    <property type="match status" value="1"/>
</dbReference>
<feature type="transmembrane region" description="Helical" evidence="1">
    <location>
        <begin position="69"/>
        <end position="91"/>
    </location>
</feature>
<accession>R7QP81</accession>
<evidence type="ECO:0000313" key="3">
    <source>
        <dbReference type="Proteomes" id="UP000012073"/>
    </source>
</evidence>
<dbReference type="GeneID" id="17317592"/>
<proteinExistence type="predicted"/>
<keyword evidence="3" id="KW-1185">Reference proteome</keyword>
<dbReference type="OrthoDB" id="3662at2759"/>
<organism evidence="2 3">
    <name type="scientific">Chondrus crispus</name>
    <name type="common">Carrageen Irish moss</name>
    <name type="synonym">Polymorpha crispa</name>
    <dbReference type="NCBI Taxonomy" id="2769"/>
    <lineage>
        <taxon>Eukaryota</taxon>
        <taxon>Rhodophyta</taxon>
        <taxon>Florideophyceae</taxon>
        <taxon>Rhodymeniophycidae</taxon>
        <taxon>Gigartinales</taxon>
        <taxon>Gigartinaceae</taxon>
        <taxon>Chondrus</taxon>
    </lineage>
</organism>
<dbReference type="KEGG" id="ccp:CHC_T00006658001"/>
<gene>
    <name evidence="2" type="ORF">CHC_T00006658001</name>
</gene>
<name>R7QP81_CHOCR</name>
<feature type="transmembrane region" description="Helical" evidence="1">
    <location>
        <begin position="103"/>
        <end position="122"/>
    </location>
</feature>
<keyword evidence="1" id="KW-0472">Membrane</keyword>
<feature type="transmembrane region" description="Helical" evidence="1">
    <location>
        <begin position="134"/>
        <end position="152"/>
    </location>
</feature>
<reference evidence="3" key="1">
    <citation type="journal article" date="2013" name="Proc. Natl. Acad. Sci. U.S.A.">
        <title>Genome structure and metabolic features in the red seaweed Chondrus crispus shed light on evolution of the Archaeplastida.</title>
        <authorList>
            <person name="Collen J."/>
            <person name="Porcel B."/>
            <person name="Carre W."/>
            <person name="Ball S.G."/>
            <person name="Chaparro C."/>
            <person name="Tonon T."/>
            <person name="Barbeyron T."/>
            <person name="Michel G."/>
            <person name="Noel B."/>
            <person name="Valentin K."/>
            <person name="Elias M."/>
            <person name="Artiguenave F."/>
            <person name="Arun A."/>
            <person name="Aury J.M."/>
            <person name="Barbosa-Neto J.F."/>
            <person name="Bothwell J.H."/>
            <person name="Bouget F.Y."/>
            <person name="Brillet L."/>
            <person name="Cabello-Hurtado F."/>
            <person name="Capella-Gutierrez S."/>
            <person name="Charrier B."/>
            <person name="Cladiere L."/>
            <person name="Cock J.M."/>
            <person name="Coelho S.M."/>
            <person name="Colleoni C."/>
            <person name="Czjzek M."/>
            <person name="Da Silva C."/>
            <person name="Delage L."/>
            <person name="Denoeud F."/>
            <person name="Deschamps P."/>
            <person name="Dittami S.M."/>
            <person name="Gabaldon T."/>
            <person name="Gachon C.M."/>
            <person name="Groisillier A."/>
            <person name="Herve C."/>
            <person name="Jabbari K."/>
            <person name="Katinka M."/>
            <person name="Kloareg B."/>
            <person name="Kowalczyk N."/>
            <person name="Labadie K."/>
            <person name="Leblanc C."/>
            <person name="Lopez P.J."/>
            <person name="McLachlan D.H."/>
            <person name="Meslet-Cladiere L."/>
            <person name="Moustafa A."/>
            <person name="Nehr Z."/>
            <person name="Nyvall Collen P."/>
            <person name="Panaud O."/>
            <person name="Partensky F."/>
            <person name="Poulain J."/>
            <person name="Rensing S.A."/>
            <person name="Rousvoal S."/>
            <person name="Samson G."/>
            <person name="Symeonidi A."/>
            <person name="Weissenbach J."/>
            <person name="Zambounis A."/>
            <person name="Wincker P."/>
            <person name="Boyen C."/>
        </authorList>
    </citation>
    <scope>NUCLEOTIDE SEQUENCE [LARGE SCALE GENOMIC DNA]</scope>
    <source>
        <strain evidence="3">cv. Stackhouse</strain>
    </source>
</reference>
<dbReference type="Gramene" id="CDF39573">
    <property type="protein sequence ID" value="CDF39573"/>
    <property type="gene ID" value="CHC_T00006658001"/>
</dbReference>
<dbReference type="RefSeq" id="XP_005709867.1">
    <property type="nucleotide sequence ID" value="XM_005709810.1"/>
</dbReference>
<dbReference type="AlphaFoldDB" id="R7QP81"/>
<keyword evidence="1" id="KW-0812">Transmembrane</keyword>
<dbReference type="EMBL" id="HG002054">
    <property type="protein sequence ID" value="CDF39573.1"/>
    <property type="molecule type" value="Genomic_DNA"/>
</dbReference>
<evidence type="ECO:0000313" key="2">
    <source>
        <dbReference type="EMBL" id="CDF39573.1"/>
    </source>
</evidence>
<sequence>MWYWFLKYHVESEDIVDSEERKLVGSFFYGTLSARMFFNAFLVSAGVFTVAAGVLLMGFGVNSETVASYAHLCGLLAALFNALMWIPQILVTYAFGHKGALSMGWVLASVIMDVAYSIYLSAMGMHWSVWANNIPDGIQTGILLVMLIWFEYRDRQRGLDDFGHHLENRANEPVLATLLTEGSVDRAEFTEL</sequence>
<feature type="transmembrane region" description="Helical" evidence="1">
    <location>
        <begin position="36"/>
        <end position="57"/>
    </location>
</feature>
<dbReference type="Proteomes" id="UP000012073">
    <property type="component" value="Unassembled WGS sequence"/>
</dbReference>
<keyword evidence="1" id="KW-1133">Transmembrane helix</keyword>
<evidence type="ECO:0000256" key="1">
    <source>
        <dbReference type="SAM" id="Phobius"/>
    </source>
</evidence>
<protein>
    <submittedName>
        <fullName evidence="2">Uncharacterized protein</fullName>
    </submittedName>
</protein>